<name>A0A172JHQ9_PSEFL</name>
<dbReference type="RefSeq" id="WP_134925590.1">
    <property type="nucleotide sequence ID" value="NZ_CP025542.1"/>
</dbReference>
<dbReference type="PANTHER" id="PTHR13504:SF38">
    <property type="entry name" value="FIDO DOMAIN-CONTAINING PROTEIN"/>
    <property type="match status" value="1"/>
</dbReference>
<accession>A0A172JHQ9</accession>
<dbReference type="InterPro" id="IPR003812">
    <property type="entry name" value="Fido"/>
</dbReference>
<dbReference type="SUPFAM" id="SSF140931">
    <property type="entry name" value="Fic-like"/>
    <property type="match status" value="1"/>
</dbReference>
<proteinExistence type="predicted"/>
<dbReference type="InterPro" id="IPR036597">
    <property type="entry name" value="Fido-like_dom_sf"/>
</dbReference>
<gene>
    <name evidence="1" type="primary">fic-3</name>
</gene>
<dbReference type="PANTHER" id="PTHR13504">
    <property type="entry name" value="FIDO DOMAIN-CONTAINING PROTEIN DDB_G0283145"/>
    <property type="match status" value="1"/>
</dbReference>
<dbReference type="AlphaFoldDB" id="A0A172JHQ9"/>
<organism evidence="1">
    <name type="scientific">Pseudomonas fluorescens</name>
    <dbReference type="NCBI Taxonomy" id="294"/>
    <lineage>
        <taxon>Bacteria</taxon>
        <taxon>Pseudomonadati</taxon>
        <taxon>Pseudomonadota</taxon>
        <taxon>Gammaproteobacteria</taxon>
        <taxon>Pseudomonadales</taxon>
        <taxon>Pseudomonadaceae</taxon>
        <taxon>Pseudomonas</taxon>
    </lineage>
</organism>
<protein>
    <submittedName>
        <fullName evidence="1">Fic-3</fullName>
    </submittedName>
</protein>
<evidence type="ECO:0000313" key="1">
    <source>
        <dbReference type="EMBL" id="AMR99726.1"/>
    </source>
</evidence>
<reference evidence="1" key="1">
    <citation type="submission" date="2015-06" db="EMBL/GenBank/DDBJ databases">
        <authorList>
            <person name="Hoefler B.C."/>
            <person name="Straight P.D."/>
        </authorList>
    </citation>
    <scope>NUCLEOTIDE SEQUENCE</scope>
    <source>
        <strain evidence="1">2P24</strain>
    </source>
</reference>
<dbReference type="Gene3D" id="1.10.3290.10">
    <property type="entry name" value="Fido-like domain"/>
    <property type="match status" value="1"/>
</dbReference>
<dbReference type="SMR" id="A0A172JHQ9"/>
<dbReference type="InterPro" id="IPR040198">
    <property type="entry name" value="Fido_containing"/>
</dbReference>
<dbReference type="PROSITE" id="PS51459">
    <property type="entry name" value="FIDO"/>
    <property type="match status" value="1"/>
</dbReference>
<dbReference type="Pfam" id="PF02661">
    <property type="entry name" value="Fic"/>
    <property type="match status" value="1"/>
</dbReference>
<sequence length="395" mass="44685">MITSKTYLDPVLPENLPDSIIQAADQLPRKAEFLAGRLADETSKQLAGLLRITNTYYSNLIEGHRTEIADLQIARTTPKRERKELKELAVQHMTQQEVMERLLRMRPADDFSAMFDPKLIAAIHRRLFKDASTQELTLSDGHMMEPGRLRAEENEQVQVGAHIAPAAAAVLPMLEHLQLHYGRIRDPRRQLIAALAGHHRVALVHPFLDGNGRVIRMLTHLQLIHLGLKPFLWSLSRGLARRQDEYYRFLALADRPREGDYDGRGQLSQRHYFNFIEFMLDVCHDQIEYITTSLNPAKLREQVVHVFSTDPDLRRAGIRPTSAAAVLALLTQGAMPRAEFKVFTGLKDRLATEELGRLIEAGIVVSSTPRSRTVEAGLPARFAGLIFPNLHLQMG</sequence>
<dbReference type="EMBL" id="KT020757">
    <property type="protein sequence ID" value="AMR99726.1"/>
    <property type="molecule type" value="Genomic_DNA"/>
</dbReference>